<feature type="region of interest" description="Disordered" evidence="1">
    <location>
        <begin position="1554"/>
        <end position="1575"/>
    </location>
</feature>
<feature type="compositionally biased region" description="Basic and acidic residues" evidence="1">
    <location>
        <begin position="441"/>
        <end position="453"/>
    </location>
</feature>
<feature type="compositionally biased region" description="Low complexity" evidence="1">
    <location>
        <begin position="454"/>
        <end position="469"/>
    </location>
</feature>
<dbReference type="OMA" id="MISNHYN"/>
<feature type="compositionally biased region" description="Basic and acidic residues" evidence="1">
    <location>
        <begin position="1076"/>
        <end position="1087"/>
    </location>
</feature>
<feature type="region of interest" description="Disordered" evidence="1">
    <location>
        <begin position="1349"/>
        <end position="1402"/>
    </location>
</feature>
<evidence type="ECO:0000256" key="1">
    <source>
        <dbReference type="SAM" id="MobiDB-lite"/>
    </source>
</evidence>
<feature type="region of interest" description="Disordered" evidence="1">
    <location>
        <begin position="1996"/>
        <end position="2029"/>
    </location>
</feature>
<feature type="region of interest" description="Disordered" evidence="1">
    <location>
        <begin position="1586"/>
        <end position="1605"/>
    </location>
</feature>
<evidence type="ECO:0000313" key="2">
    <source>
        <dbReference type="EMBL" id="GAW82662.1"/>
    </source>
</evidence>
<feature type="compositionally biased region" description="Basic and acidic residues" evidence="1">
    <location>
        <begin position="2020"/>
        <end position="2029"/>
    </location>
</feature>
<dbReference type="RefSeq" id="XP_028545251.1">
    <property type="nucleotide sequence ID" value="XM_028689450.1"/>
</dbReference>
<feature type="region of interest" description="Disordered" evidence="1">
    <location>
        <begin position="596"/>
        <end position="632"/>
    </location>
</feature>
<feature type="compositionally biased region" description="Acidic residues" evidence="1">
    <location>
        <begin position="1065"/>
        <end position="1075"/>
    </location>
</feature>
<dbReference type="OrthoDB" id="378574at2759"/>
<feature type="region of interest" description="Disordered" evidence="1">
    <location>
        <begin position="438"/>
        <end position="469"/>
    </location>
</feature>
<feature type="compositionally biased region" description="Polar residues" evidence="1">
    <location>
        <begin position="1368"/>
        <end position="1384"/>
    </location>
</feature>
<feature type="compositionally biased region" description="Polar residues" evidence="1">
    <location>
        <begin position="993"/>
        <end position="1004"/>
    </location>
</feature>
<proteinExistence type="predicted"/>
<feature type="compositionally biased region" description="Basic residues" evidence="1">
    <location>
        <begin position="1387"/>
        <end position="1398"/>
    </location>
</feature>
<feature type="compositionally biased region" description="Low complexity" evidence="1">
    <location>
        <begin position="1591"/>
        <end position="1605"/>
    </location>
</feature>
<feature type="region of interest" description="Disordered" evidence="1">
    <location>
        <begin position="2161"/>
        <end position="2200"/>
    </location>
</feature>
<reference evidence="3" key="1">
    <citation type="submission" date="2017-04" db="EMBL/GenBank/DDBJ databases">
        <title>Plasmodium gonderi genome.</title>
        <authorList>
            <person name="Arisue N."/>
            <person name="Honma H."/>
            <person name="Kawai S."/>
            <person name="Tougan T."/>
            <person name="Tanabe K."/>
            <person name="Horii T."/>
        </authorList>
    </citation>
    <scope>NUCLEOTIDE SEQUENCE [LARGE SCALE GENOMIC DNA]</scope>
    <source>
        <strain evidence="3">ATCC 30045</strain>
    </source>
</reference>
<feature type="region of interest" description="Disordered" evidence="1">
    <location>
        <begin position="967"/>
        <end position="1011"/>
    </location>
</feature>
<feature type="region of interest" description="Disordered" evidence="1">
    <location>
        <begin position="671"/>
        <end position="707"/>
    </location>
</feature>
<feature type="compositionally biased region" description="Acidic residues" evidence="1">
    <location>
        <begin position="1108"/>
        <end position="1117"/>
    </location>
</feature>
<dbReference type="Proteomes" id="UP000195521">
    <property type="component" value="Unassembled WGS sequence"/>
</dbReference>
<feature type="compositionally biased region" description="Polar residues" evidence="1">
    <location>
        <begin position="2178"/>
        <end position="2194"/>
    </location>
</feature>
<feature type="compositionally biased region" description="Basic residues" evidence="1">
    <location>
        <begin position="967"/>
        <end position="980"/>
    </location>
</feature>
<feature type="compositionally biased region" description="Low complexity" evidence="1">
    <location>
        <begin position="1349"/>
        <end position="1367"/>
    </location>
</feature>
<organism evidence="2 3">
    <name type="scientific">Plasmodium gonderi</name>
    <dbReference type="NCBI Taxonomy" id="77519"/>
    <lineage>
        <taxon>Eukaryota</taxon>
        <taxon>Sar</taxon>
        <taxon>Alveolata</taxon>
        <taxon>Apicomplexa</taxon>
        <taxon>Aconoidasida</taxon>
        <taxon>Haemosporida</taxon>
        <taxon>Plasmodiidae</taxon>
        <taxon>Plasmodium</taxon>
        <taxon>Plasmodium (Plasmodium)</taxon>
    </lineage>
</organism>
<sequence>MYKCVNVDSLNDEFIAKKNSINNLNIKETNGRTVKSNYSKNDVEHMVQNVEKDYLDRFDMQKGNLNNNYLYFCDNLIDEDSSKNSDVNSKTIDEHLKNYSYNVNPEYAINNKFINSEKRVNDHILSLNEHKSRILSNECINNNNINKNDGNKNSDIIVNMISNHYNNLIRTTNKGIENINSNCDAIISKQNYDSISDVSSTILVNKNDIIAHNNNDYSDYNYNSYFNYLNDYISAHHYNSTVNNSGQNNGSNSSHNYRCINGSNRRITQSRNCNYDSEKRECFPFVHESSLSENLIHDNCDYIKTESIDMPLRENELNSLSAQNDQEVENKNFQEMDEQAKNGNIHFGERLQLIERDTTSNRIKIYDIFNNLNVKKSNNTNIGILNFLKNKKKHKYLYDSKGIRNENTENGNINKDSHSRLSNIASGNVRSEYTEYGNNAEHTKPSDHNHNESNNHNSNDNYSFSMNMRNNEGNNYYNSSHVLKGSLSNKEDLKNKILLDHHNLNEMKYIEKKEHELFKEELANKYNTSSHETLKLLEKDDNGNVNNIYKSALNEYLKKKETISDEFNKDSSVKILQKNPFSFYHYVKENPDNVSQMPCHKGKHGSSKSSCIDNKGNDKVKRNSGINRIDDNHDYNQRYLNHESVIRNGSNESVLRSDSHKSLLRNENHKSLLRNDNHDNSNGYPCVNPANKKSPMPSNAAPNINDRSKIDKRGADIFKTTLQKQNNNFNHNTKKSIKTDSFNKKQKMDGKEIMLEKDENYCKKGVDSDKESQFNTKWNGHVTYLHEENKKNEKMKTNEELSSKYISSYSKSSEGSSIKCFSESKNRVTRNIRKCKIVRDKEIKSAIEKKYNIKRKINIKEKQENEQFHPSGSNSLIDCMSCIYEDSKNYNFVDRIIHNHGNQKNASPYNASVHNSNRSKICTNNKAVDINAIIRINKDRYSESEILIGQNNCKCELGNTSMLYVMNKKKNKKKKKKKKIININKNKKDSGSEPYNESDSNNAERNYYKYKNDIKPEDKFLKSKHRRRTSCSDNCRNCKDIVESNNRKYPNECNTLKKGNYNNSDNDDVGDDENERDNSYYDTDENHVASNVIRSKNPYNLDVASDSNEMDSDSNEDNDYDKYDRCAYYDKRSSCDKHCGCHIHPNNERYCKNDNCINYSRDKSENRENSEKWKNSQKYNDNIIVKNKKKRKSNKEELLKAEERNAQDQVHSSDNEMNILDKSKIKKKSNYIISNHEQCVCSIQADETSNKDDFINTCKNVCYDKGNNSKKFFLKKRENHNASSSSSSSSSFNPSTNEKYKDYEIQYNNSVPNKSFHMKEEEIQEMNSIKKTHRRSQCINLIGIRNIKETNTNNSRNNQSPSSSTHSGMSKISNRSNNLGSNESHNLKGKIRMKKKKDYHNSQKTELSFFNCNEMNKRHKRKSTIFVKGTENSGIENGEENATENKVKNDTYIHHNITEKNKKNNIVRNKNNNGEHEENSRKAYSTYLNPLKDKIRILKNSSIIRNSNASSDRSNKNFCLPNDSKCVRRSSLISVKKLAPDGAEQICASVKNENEHKNEMENEHKNETENEPKNEMENYEQNENFSENATKVKSTKSSTGKNGKGVMEKKISKNDININHGYINHASADDQGISISKCKTYASEKSKSTKNSLSIDSSKRTKTEELYIKYNDEFVNTSQSMYSIKNNTSMGEGNLKNRNTHLKYISSTNNIKNNAVNLFRGKYHINQSKGYENDNYENLITHEEITPGNKILTKEKQSMNKYLAQDNSKQKKSQFFFKNENEICNISMCSNEDKLSKKQKHMLNRTSINPNNSNGNAYEEYKMKEIRSEDNIYKPSEYFEHNKTIEDDKSKNRNISNDNIAYKKIYQKESDVFLKDNLNTQCNKKISTLLTSHETKKNDECLNIRANTNASINMNCKNEELYIQSNENIYVHKLQVHPTKYRENGNYKNIKENPSTDDVNSEIFHEIRSSHFFTSKEKEEVRNINKKNVIINPQIADNEGQSEHLTKSSHNKSHTYRTNAHQEEDEREGNLADMAKDHIGIHKNVGSYIPHPIFLSKQMKSTQRSVEKNPFYLISNTKGSNIDSRINFYKTSSNTHNEMEKIYINNSTTPSNIKIERKEYDANNVNPFNRIKQKIFEHAKLNVCSNKNDFEKNAYDMKRTNSIESEEEGKKKKRDPQETYTNRDLCNNDENNQRGIHITGTPFSDMSANINIPFKNHVGLYNNHVITPNDFLKDVQNRNSLISCDKNNLSAHNACNEKKCYREDIGIDNATNIYIINASNEEYNKCVHMYNPFMNTYLDGQSSLNEVLFINKGNWNESHNTINKVSTLRLDNTVSLDFSNIIKNYKEKSDNYLNKKYLQDLDRINFLIQDFTNTYSCNDNLKSIFQLIQYEIEKTKRESQYFYQDQKYLVFTMPLNYVENNYNSCFLVNNKKEPLCEHNLDTYFLQNFETQSKVQYNNCRNNKEQENVRKSCKLVKNFNGMLQSDRVHNNYVSYDSYLKKCSQEMRRTICMNTSSNGSSPSNTTSTLTAAYCNNNNNNNSGNKVSKNSRCIMNQFKKDKQSKYYIQKKRCNNNTNETILSKMNIFIIRHNNHVYKFKLNHNFMLNYSDQLCNKKNGNFFKFHYLFNKIFLKGDYNKRNVLLNDGSIRCTDNIIHSMDNNLGDDTNNVVSLITPNNADENIYNLVQNNGQTNIDELFISDDEVNLIYMYNNHRNEKVYSLEKLDLLKNENPTLCTLNDCTTTGQNN</sequence>
<dbReference type="EMBL" id="BDQF01000013">
    <property type="protein sequence ID" value="GAW82662.1"/>
    <property type="molecule type" value="Genomic_DNA"/>
</dbReference>
<accession>A0A1Y1JP84</accession>
<gene>
    <name evidence="2" type="ORF">PGO_126600</name>
</gene>
<feature type="region of interest" description="Disordered" evidence="1">
    <location>
        <begin position="1049"/>
        <end position="1117"/>
    </location>
</feature>
<protein>
    <submittedName>
        <fullName evidence="2">Uncharacterized protein</fullName>
    </submittedName>
</protein>
<name>A0A1Y1JP84_PLAGO</name>
<comment type="caution">
    <text evidence="2">The sequence shown here is derived from an EMBL/GenBank/DDBJ whole genome shotgun (WGS) entry which is preliminary data.</text>
</comment>
<evidence type="ECO:0000313" key="3">
    <source>
        <dbReference type="Proteomes" id="UP000195521"/>
    </source>
</evidence>
<keyword evidence="3" id="KW-1185">Reference proteome</keyword>
<dbReference type="GeneID" id="39749399"/>
<feature type="compositionally biased region" description="Polar residues" evidence="1">
    <location>
        <begin position="1088"/>
        <end position="1098"/>
    </location>
</feature>